<keyword evidence="1" id="KW-0732">Signal</keyword>
<sequence length="308" mass="33546">MKYFLHISLLLYCVSARPLQNITLALPEGTTNHGTPGLLCTPAKWTDVIVFFLFNYVAHAATVITRPGERSVDFAATVIGCLLHPAMGLYRGIEAILSGAFWYWKDDLRKAAKSGALCMVVRTNKWRPVDGSEVKNAVVQMAPDETSADLSSDAAFHTTADGVHIATYEPPWILSQLGHPIYVHRQTVHGTYDLPEGYTFAIVPGDCMLKNDVSAGKLDIAANYNTVKALLALAQTAYASMTLYRSQGDQIEQFGYAAFGLTVAPFAVMSTINLIGSLCRPDYASLYMVESSIMDEARSRGGSFKGTV</sequence>
<dbReference type="GeneID" id="54549232"/>
<dbReference type="AlphaFoldDB" id="A0A6A6J9C8"/>
<keyword evidence="3" id="KW-1185">Reference proteome</keyword>
<evidence type="ECO:0000313" key="2">
    <source>
        <dbReference type="EMBL" id="KAF2272246.1"/>
    </source>
</evidence>
<evidence type="ECO:0000313" key="3">
    <source>
        <dbReference type="Proteomes" id="UP000800097"/>
    </source>
</evidence>
<evidence type="ECO:0000256" key="1">
    <source>
        <dbReference type="SAM" id="SignalP"/>
    </source>
</evidence>
<gene>
    <name evidence="2" type="ORF">EI97DRAFT_386258</name>
</gene>
<name>A0A6A6J9C8_WESOR</name>
<protein>
    <submittedName>
        <fullName evidence="2">Uncharacterized protein</fullName>
    </submittedName>
</protein>
<reference evidence="2" key="1">
    <citation type="journal article" date="2020" name="Stud. Mycol.">
        <title>101 Dothideomycetes genomes: a test case for predicting lifestyles and emergence of pathogens.</title>
        <authorList>
            <person name="Haridas S."/>
            <person name="Albert R."/>
            <person name="Binder M."/>
            <person name="Bloem J."/>
            <person name="Labutti K."/>
            <person name="Salamov A."/>
            <person name="Andreopoulos B."/>
            <person name="Baker S."/>
            <person name="Barry K."/>
            <person name="Bills G."/>
            <person name="Bluhm B."/>
            <person name="Cannon C."/>
            <person name="Castanera R."/>
            <person name="Culley D."/>
            <person name="Daum C."/>
            <person name="Ezra D."/>
            <person name="Gonzalez J."/>
            <person name="Henrissat B."/>
            <person name="Kuo A."/>
            <person name="Liang C."/>
            <person name="Lipzen A."/>
            <person name="Lutzoni F."/>
            <person name="Magnuson J."/>
            <person name="Mondo S."/>
            <person name="Nolan M."/>
            <person name="Ohm R."/>
            <person name="Pangilinan J."/>
            <person name="Park H.-J."/>
            <person name="Ramirez L."/>
            <person name="Alfaro M."/>
            <person name="Sun H."/>
            <person name="Tritt A."/>
            <person name="Yoshinaga Y."/>
            <person name="Zwiers L.-H."/>
            <person name="Turgeon B."/>
            <person name="Goodwin S."/>
            <person name="Spatafora J."/>
            <person name="Crous P."/>
            <person name="Grigoriev I."/>
        </authorList>
    </citation>
    <scope>NUCLEOTIDE SEQUENCE</scope>
    <source>
        <strain evidence="2">CBS 379.55</strain>
    </source>
</reference>
<dbReference type="OrthoDB" id="5406607at2759"/>
<dbReference type="EMBL" id="ML986524">
    <property type="protein sequence ID" value="KAF2272246.1"/>
    <property type="molecule type" value="Genomic_DNA"/>
</dbReference>
<accession>A0A6A6J9C8</accession>
<feature type="signal peptide" evidence="1">
    <location>
        <begin position="1"/>
        <end position="16"/>
    </location>
</feature>
<organism evidence="2 3">
    <name type="scientific">Westerdykella ornata</name>
    <dbReference type="NCBI Taxonomy" id="318751"/>
    <lineage>
        <taxon>Eukaryota</taxon>
        <taxon>Fungi</taxon>
        <taxon>Dikarya</taxon>
        <taxon>Ascomycota</taxon>
        <taxon>Pezizomycotina</taxon>
        <taxon>Dothideomycetes</taxon>
        <taxon>Pleosporomycetidae</taxon>
        <taxon>Pleosporales</taxon>
        <taxon>Sporormiaceae</taxon>
        <taxon>Westerdykella</taxon>
    </lineage>
</organism>
<feature type="chain" id="PRO_5025650523" evidence="1">
    <location>
        <begin position="17"/>
        <end position="308"/>
    </location>
</feature>
<dbReference type="Proteomes" id="UP000800097">
    <property type="component" value="Unassembled WGS sequence"/>
</dbReference>
<dbReference type="RefSeq" id="XP_033649785.1">
    <property type="nucleotide sequence ID" value="XM_033796057.1"/>
</dbReference>
<proteinExistence type="predicted"/>
<feature type="non-terminal residue" evidence="2">
    <location>
        <position position="308"/>
    </location>
</feature>